<reference evidence="5 6" key="1">
    <citation type="submission" date="2019-10" db="EMBL/GenBank/DDBJ databases">
        <title>Genomic and transcriptomic insights into the perfect genentic adaptation of a filamentous nitrogen-fixing cyanobacterium to rice fields.</title>
        <authorList>
            <person name="Chen Z."/>
        </authorList>
    </citation>
    <scope>NUCLEOTIDE SEQUENCE [LARGE SCALE GENOMIC DNA]</scope>
    <source>
        <strain evidence="5">CCNUC1</strain>
    </source>
</reference>
<dbReference type="InterPro" id="IPR052511">
    <property type="entry name" value="ATP-dep_Helicase"/>
</dbReference>
<dbReference type="InterPro" id="IPR027417">
    <property type="entry name" value="P-loop_NTPase"/>
</dbReference>
<feature type="domain" description="Helicase ATP-binding" evidence="3">
    <location>
        <begin position="30"/>
        <end position="203"/>
    </location>
</feature>
<dbReference type="PANTHER" id="PTHR47962">
    <property type="entry name" value="ATP-DEPENDENT HELICASE LHR-RELATED-RELATED"/>
    <property type="match status" value="1"/>
</dbReference>
<dbReference type="Pfam" id="PF00270">
    <property type="entry name" value="DEAD"/>
    <property type="match status" value="1"/>
</dbReference>
<dbReference type="InterPro" id="IPR011545">
    <property type="entry name" value="DEAD/DEAH_box_helicase_dom"/>
</dbReference>
<feature type="domain" description="Helicase C-terminal" evidence="4">
    <location>
        <begin position="225"/>
        <end position="383"/>
    </location>
</feature>
<keyword evidence="1" id="KW-0547">Nucleotide-binding</keyword>
<evidence type="ECO:0000313" key="5">
    <source>
        <dbReference type="EMBL" id="QFS49607.1"/>
    </source>
</evidence>
<accession>A0A5P8W9X1</accession>
<evidence type="ECO:0000313" key="6">
    <source>
        <dbReference type="Proteomes" id="UP000326678"/>
    </source>
</evidence>
<evidence type="ECO:0000256" key="2">
    <source>
        <dbReference type="ARBA" id="ARBA00022840"/>
    </source>
</evidence>
<dbReference type="PROSITE" id="PS51192">
    <property type="entry name" value="HELICASE_ATP_BIND_1"/>
    <property type="match status" value="1"/>
</dbReference>
<dbReference type="GO" id="GO:0003677">
    <property type="term" value="F:DNA binding"/>
    <property type="evidence" value="ECO:0007669"/>
    <property type="project" value="TreeGrafter"/>
</dbReference>
<dbReference type="EMBL" id="CP045227">
    <property type="protein sequence ID" value="QFS49607.1"/>
    <property type="molecule type" value="Genomic_DNA"/>
</dbReference>
<dbReference type="Gene3D" id="3.40.50.300">
    <property type="entry name" value="P-loop containing nucleotide triphosphate hydrolases"/>
    <property type="match status" value="2"/>
</dbReference>
<evidence type="ECO:0000256" key="1">
    <source>
        <dbReference type="ARBA" id="ARBA00022741"/>
    </source>
</evidence>
<sequence length="698" mass="79712">MSAIELLERTVASAFYGHFLKLRPAQEAAIKPLVNGQNIVLSSGTGSGKTEAVLAPLISRYWRQIVSVESLSILYIAPTKALVNDLEKRLYPILNKLGLRLGIRHGDRDDLASGKIPHILVTTPESLEVLIFRKDTALQSVQAVIIDEVHLLYNTQRGLQLSILLQRLKQIIDTNLQWAALSATIGRLEDIQNFLFGKNENSVFLKFSGHRLIDTHIRYITDEINFLNLIIKLTQGISTKLLIFTNSRQECERLASILQHHKHFQSSVFTHYSSLSSEVRLETEQKFLQAKTAICISTSTLELGIDIGDIDAVILWGVPGNVESFLQRIGRSNRRQNKTNVICLIPDISKNILIDTLKFLALIDAAQKGELPIRSPYELFGAIGQQCLSVIASDNGRFTRVADLCHLFEHLDYLERSIIENICTQLVNSSYLQRHGFKNQYGADHHLYRLVDYRLIYGNFGSGSRSIELRYGSKILGEVPADNLLRVKQGVLVRFSGKTWRVRKVSIEYMIVEPAQNKENAIDFNYYGKGLKTDAFVCTRMWQIIHNDKLSVEMLHPNLRASIEQSINRLRHDCSLEQIPYNRTFIKIRYFTFGGYLVNKAIALITKQINYEIDDISLLVNAPINWKSIPKNPQEYEQIFHLLFEQSSDQSIYQTLLPFELQLREFIQDWLNNEMIAHTLKRLNSSEAIELKSNIFSI</sequence>
<dbReference type="GO" id="GO:0016887">
    <property type="term" value="F:ATP hydrolysis activity"/>
    <property type="evidence" value="ECO:0007669"/>
    <property type="project" value="TreeGrafter"/>
</dbReference>
<dbReference type="SUPFAM" id="SSF52540">
    <property type="entry name" value="P-loop containing nucleoside triphosphate hydrolases"/>
    <property type="match status" value="1"/>
</dbReference>
<dbReference type="SMART" id="SM00490">
    <property type="entry name" value="HELICc"/>
    <property type="match status" value="1"/>
</dbReference>
<dbReference type="SMART" id="SM00487">
    <property type="entry name" value="DEXDc"/>
    <property type="match status" value="1"/>
</dbReference>
<dbReference type="AlphaFoldDB" id="A0A5P8W9X1"/>
<keyword evidence="6" id="KW-1185">Reference proteome</keyword>
<dbReference type="PROSITE" id="PS51194">
    <property type="entry name" value="HELICASE_CTER"/>
    <property type="match status" value="1"/>
</dbReference>
<evidence type="ECO:0000259" key="3">
    <source>
        <dbReference type="PROSITE" id="PS51192"/>
    </source>
</evidence>
<protein>
    <submittedName>
        <fullName evidence="5">Lhr, ATP-dependent helicase Lhr and Lhr helicase</fullName>
    </submittedName>
</protein>
<keyword evidence="5" id="KW-0347">Helicase</keyword>
<dbReference type="Pfam" id="PF00271">
    <property type="entry name" value="Helicase_C"/>
    <property type="match status" value="1"/>
</dbReference>
<name>A0A5P8W9X1_9NOSO</name>
<dbReference type="InterPro" id="IPR014001">
    <property type="entry name" value="Helicase_ATP-bd"/>
</dbReference>
<dbReference type="InterPro" id="IPR001650">
    <property type="entry name" value="Helicase_C-like"/>
</dbReference>
<dbReference type="Proteomes" id="UP000326678">
    <property type="component" value="Chromosome Gxm2"/>
</dbReference>
<evidence type="ECO:0000259" key="4">
    <source>
        <dbReference type="PROSITE" id="PS51194"/>
    </source>
</evidence>
<dbReference type="GO" id="GO:0005524">
    <property type="term" value="F:ATP binding"/>
    <property type="evidence" value="ECO:0007669"/>
    <property type="project" value="UniProtKB-KW"/>
</dbReference>
<dbReference type="PANTHER" id="PTHR47962:SF5">
    <property type="entry name" value="ATP-DEPENDENT HELICASE LHR-RELATED"/>
    <property type="match status" value="1"/>
</dbReference>
<organism evidence="5 6">
    <name type="scientific">Nostoc sphaeroides CCNUC1</name>
    <dbReference type="NCBI Taxonomy" id="2653204"/>
    <lineage>
        <taxon>Bacteria</taxon>
        <taxon>Bacillati</taxon>
        <taxon>Cyanobacteriota</taxon>
        <taxon>Cyanophyceae</taxon>
        <taxon>Nostocales</taxon>
        <taxon>Nostocaceae</taxon>
        <taxon>Nostoc</taxon>
    </lineage>
</organism>
<gene>
    <name evidence="5" type="ORF">GXM_07101</name>
</gene>
<keyword evidence="2" id="KW-0067">ATP-binding</keyword>
<proteinExistence type="predicted"/>
<dbReference type="RefSeq" id="WP_152590953.1">
    <property type="nucleotide sequence ID" value="NZ_CP045227.1"/>
</dbReference>
<dbReference type="KEGG" id="nsh:GXM_07101"/>
<keyword evidence="5" id="KW-0378">Hydrolase</keyword>
<dbReference type="GO" id="GO:0004386">
    <property type="term" value="F:helicase activity"/>
    <property type="evidence" value="ECO:0007669"/>
    <property type="project" value="UniProtKB-KW"/>
</dbReference>